<evidence type="ECO:0000256" key="1">
    <source>
        <dbReference type="ARBA" id="ARBA00004413"/>
    </source>
</evidence>
<reference evidence="11 12" key="1">
    <citation type="submission" date="2020-08" db="EMBL/GenBank/DDBJ databases">
        <title>Sequencing the genomes of 1000 actinobacteria strains.</title>
        <authorList>
            <person name="Klenk H.-P."/>
        </authorList>
    </citation>
    <scope>NUCLEOTIDE SEQUENCE [LARGE SCALE GENOMIC DNA]</scope>
    <source>
        <strain evidence="11 12">DSM 28967</strain>
    </source>
</reference>
<dbReference type="SMART" id="SM00382">
    <property type="entry name" value="AAA"/>
    <property type="match status" value="1"/>
</dbReference>
<dbReference type="RefSeq" id="WP_184802936.1">
    <property type="nucleotide sequence ID" value="NZ_JACHMY010000001.1"/>
</dbReference>
<dbReference type="AlphaFoldDB" id="A0A7W9JE96"/>
<dbReference type="InterPro" id="IPR003593">
    <property type="entry name" value="AAA+_ATPase"/>
</dbReference>
<comment type="similarity">
    <text evidence="9">Belongs to the ABC transporter superfamily. Drug exporter-1 (DrugE1) (TC 3.A.1.105) family.</text>
</comment>
<keyword evidence="4" id="KW-0547">Nucleotide-binding</keyword>
<evidence type="ECO:0000313" key="12">
    <source>
        <dbReference type="Proteomes" id="UP000549971"/>
    </source>
</evidence>
<evidence type="ECO:0000256" key="6">
    <source>
        <dbReference type="ARBA" id="ARBA00022967"/>
    </source>
</evidence>
<dbReference type="Pfam" id="PF00005">
    <property type="entry name" value="ABC_tran"/>
    <property type="match status" value="1"/>
</dbReference>
<dbReference type="GO" id="GO:0043215">
    <property type="term" value="P:daunorubicin transport"/>
    <property type="evidence" value="ECO:0007669"/>
    <property type="project" value="InterPro"/>
</dbReference>
<accession>A0A7W9JE96</accession>
<dbReference type="NCBIfam" id="TIGR01188">
    <property type="entry name" value="drrA"/>
    <property type="match status" value="1"/>
</dbReference>
<evidence type="ECO:0000256" key="5">
    <source>
        <dbReference type="ARBA" id="ARBA00022840"/>
    </source>
</evidence>
<dbReference type="InterPro" id="IPR050763">
    <property type="entry name" value="ABC_transporter_ATP-binding"/>
</dbReference>
<dbReference type="PANTHER" id="PTHR42711:SF19">
    <property type="entry name" value="DOXORUBICIN RESISTANCE ATP-BINDING PROTEIN DRRA"/>
    <property type="match status" value="1"/>
</dbReference>
<evidence type="ECO:0000259" key="10">
    <source>
        <dbReference type="PROSITE" id="PS50893"/>
    </source>
</evidence>
<dbReference type="PANTHER" id="PTHR42711">
    <property type="entry name" value="ABC TRANSPORTER ATP-BINDING PROTEIN"/>
    <property type="match status" value="1"/>
</dbReference>
<dbReference type="InterPro" id="IPR003439">
    <property type="entry name" value="ABC_transporter-like_ATP-bd"/>
</dbReference>
<dbReference type="GO" id="GO:1900753">
    <property type="term" value="P:doxorubicin transport"/>
    <property type="evidence" value="ECO:0007669"/>
    <property type="project" value="InterPro"/>
</dbReference>
<dbReference type="GO" id="GO:0046677">
    <property type="term" value="P:response to antibiotic"/>
    <property type="evidence" value="ECO:0007669"/>
    <property type="project" value="UniProtKB-KW"/>
</dbReference>
<dbReference type="GO" id="GO:0005886">
    <property type="term" value="C:plasma membrane"/>
    <property type="evidence" value="ECO:0007669"/>
    <property type="project" value="UniProtKB-SubCell"/>
</dbReference>
<keyword evidence="8" id="KW-0046">Antibiotic resistance</keyword>
<dbReference type="FunFam" id="3.40.50.300:FF:000589">
    <property type="entry name" value="ABC transporter, ATP-binding subunit"/>
    <property type="match status" value="1"/>
</dbReference>
<dbReference type="EMBL" id="JACHMY010000001">
    <property type="protein sequence ID" value="MBB5840518.1"/>
    <property type="molecule type" value="Genomic_DNA"/>
</dbReference>
<keyword evidence="6" id="KW-1278">Translocase</keyword>
<evidence type="ECO:0000256" key="8">
    <source>
        <dbReference type="ARBA" id="ARBA00023251"/>
    </source>
</evidence>
<evidence type="ECO:0000256" key="2">
    <source>
        <dbReference type="ARBA" id="ARBA00022448"/>
    </source>
</evidence>
<protein>
    <submittedName>
        <fullName evidence="11">Daunorubicin resistance ABC transporter ATP-binding subunit</fullName>
    </submittedName>
</protein>
<dbReference type="InterPro" id="IPR017871">
    <property type="entry name" value="ABC_transporter-like_CS"/>
</dbReference>
<dbReference type="SUPFAM" id="SSF52540">
    <property type="entry name" value="P-loop containing nucleoside triphosphate hydrolases"/>
    <property type="match status" value="1"/>
</dbReference>
<keyword evidence="3" id="KW-1003">Cell membrane</keyword>
<keyword evidence="5 11" id="KW-0067">ATP-binding</keyword>
<evidence type="ECO:0000256" key="4">
    <source>
        <dbReference type="ARBA" id="ARBA00022741"/>
    </source>
</evidence>
<sequence length="325" mass="33364">MSEPAIVAEGLVKRFGTVEALSGVDLRVPAGSILGLLGPNGAGKTTTVRVLATLLHPDAGTARIAGLDVVRQAVAVRRRIGLAGQYAAVDPYLTGRENLQMIGRLSGLNRAAARARAIELLDTFDLGAAADRLLRGYSGGMRRRLDVAASLVAKPSVLFLDEPTTGLDPRGRIGLWHTIAALTAQGTTVLLTTQYLEEADQVADSIVVIDTGRVIAEGTSEELKAQVGGDRLELRVASGVDPGVVAGAVADLGAGPPVVDSGEGTVVMPVIDGPGVLGEAMARLSAAELRVTDVALRRPSLDDVFLALTGQSATAGSDLAEAGSL</sequence>
<keyword evidence="12" id="KW-1185">Reference proteome</keyword>
<dbReference type="GO" id="GO:0005524">
    <property type="term" value="F:ATP binding"/>
    <property type="evidence" value="ECO:0007669"/>
    <property type="project" value="UniProtKB-KW"/>
</dbReference>
<keyword evidence="7" id="KW-0472">Membrane</keyword>
<gene>
    <name evidence="11" type="ORF">HDA39_007252</name>
</gene>
<comment type="caution">
    <text evidence="11">The sequence shown here is derived from an EMBL/GenBank/DDBJ whole genome shotgun (WGS) entry which is preliminary data.</text>
</comment>
<dbReference type="PROSITE" id="PS00211">
    <property type="entry name" value="ABC_TRANSPORTER_1"/>
    <property type="match status" value="1"/>
</dbReference>
<dbReference type="Proteomes" id="UP000549971">
    <property type="component" value="Unassembled WGS sequence"/>
</dbReference>
<dbReference type="GO" id="GO:0016887">
    <property type="term" value="F:ATP hydrolysis activity"/>
    <property type="evidence" value="ECO:0007669"/>
    <property type="project" value="InterPro"/>
</dbReference>
<dbReference type="PROSITE" id="PS50893">
    <property type="entry name" value="ABC_TRANSPORTER_2"/>
    <property type="match status" value="1"/>
</dbReference>
<dbReference type="Gene3D" id="3.40.50.300">
    <property type="entry name" value="P-loop containing nucleotide triphosphate hydrolases"/>
    <property type="match status" value="1"/>
</dbReference>
<name>A0A7W9JE96_9ACTN</name>
<dbReference type="InterPro" id="IPR005894">
    <property type="entry name" value="DrrA"/>
</dbReference>
<evidence type="ECO:0000256" key="9">
    <source>
        <dbReference type="ARBA" id="ARBA00049985"/>
    </source>
</evidence>
<evidence type="ECO:0000256" key="7">
    <source>
        <dbReference type="ARBA" id="ARBA00023136"/>
    </source>
</evidence>
<comment type="subcellular location">
    <subcellularLocation>
        <location evidence="1">Cell membrane</location>
        <topology evidence="1">Peripheral membrane protein</topology>
        <orientation evidence="1">Cytoplasmic side</orientation>
    </subcellularLocation>
</comment>
<proteinExistence type="inferred from homology"/>
<feature type="domain" description="ABC transporter" evidence="10">
    <location>
        <begin position="6"/>
        <end position="236"/>
    </location>
</feature>
<keyword evidence="2" id="KW-0813">Transport</keyword>
<dbReference type="InterPro" id="IPR027417">
    <property type="entry name" value="P-loop_NTPase"/>
</dbReference>
<evidence type="ECO:0000256" key="3">
    <source>
        <dbReference type="ARBA" id="ARBA00022475"/>
    </source>
</evidence>
<organism evidence="11 12">
    <name type="scientific">Kribbella italica</name>
    <dbReference type="NCBI Taxonomy" id="1540520"/>
    <lineage>
        <taxon>Bacteria</taxon>
        <taxon>Bacillati</taxon>
        <taxon>Actinomycetota</taxon>
        <taxon>Actinomycetes</taxon>
        <taxon>Propionibacteriales</taxon>
        <taxon>Kribbellaceae</taxon>
        <taxon>Kribbella</taxon>
    </lineage>
</organism>
<evidence type="ECO:0000313" key="11">
    <source>
        <dbReference type="EMBL" id="MBB5840518.1"/>
    </source>
</evidence>